<gene>
    <name evidence="1" type="ORF">BA724_04830</name>
</gene>
<dbReference type="Proteomes" id="UP000095658">
    <property type="component" value="Unassembled WGS sequence"/>
</dbReference>
<dbReference type="RefSeq" id="WP_069938215.1">
    <property type="nucleotide sequence ID" value="NZ_MAMP01000020.1"/>
</dbReference>
<proteinExistence type="predicted"/>
<dbReference type="EMBL" id="MAMP01000020">
    <property type="protein sequence ID" value="OES45334.1"/>
    <property type="molecule type" value="Genomic_DNA"/>
</dbReference>
<keyword evidence="2" id="KW-1185">Reference proteome</keyword>
<accession>A0A1E7DQK3</accession>
<reference evidence="1 2" key="1">
    <citation type="submission" date="2016-06" db="EMBL/GenBank/DDBJ databases">
        <title>Domibacillus iocasae genome sequencing.</title>
        <authorList>
            <person name="Verma A."/>
            <person name="Pal Y."/>
            <person name="Ojha A.K."/>
            <person name="Krishnamurthi S."/>
        </authorList>
    </citation>
    <scope>NUCLEOTIDE SEQUENCE [LARGE SCALE GENOMIC DNA]</scope>
    <source>
        <strain evidence="1 2">DSM 29979</strain>
    </source>
</reference>
<protein>
    <submittedName>
        <fullName evidence="1">Uncharacterized protein</fullName>
    </submittedName>
</protein>
<comment type="caution">
    <text evidence="1">The sequence shown here is derived from an EMBL/GenBank/DDBJ whole genome shotgun (WGS) entry which is preliminary data.</text>
</comment>
<name>A0A1E7DQK3_9BACI</name>
<organism evidence="1 2">
    <name type="scientific">Domibacillus iocasae</name>
    <dbReference type="NCBI Taxonomy" id="1714016"/>
    <lineage>
        <taxon>Bacteria</taxon>
        <taxon>Bacillati</taxon>
        <taxon>Bacillota</taxon>
        <taxon>Bacilli</taxon>
        <taxon>Bacillales</taxon>
        <taxon>Bacillaceae</taxon>
        <taxon>Domibacillus</taxon>
    </lineage>
</organism>
<evidence type="ECO:0000313" key="2">
    <source>
        <dbReference type="Proteomes" id="UP000095658"/>
    </source>
</evidence>
<dbReference type="OrthoDB" id="2943838at2"/>
<evidence type="ECO:0000313" key="1">
    <source>
        <dbReference type="EMBL" id="OES45334.1"/>
    </source>
</evidence>
<sequence length="157" mass="18757">MSTMHCQCDECKKHRLHHSPCGCKDGFKNEGFQRHDQHSFSFQHDNQLNFHNGCRNCFKERMNDRFENRRLCDEQFRIRLGGLKSGMAFQMRQLMDSNVKIMFEEGGSIQGKVHFVGTDFLEMVLLSKKGKNKCDWEKKHFYIPFDKIKWAERIEKM</sequence>
<dbReference type="AlphaFoldDB" id="A0A1E7DQK3"/>